<gene>
    <name evidence="1" type="ORF">A8C56_09745</name>
</gene>
<evidence type="ECO:0000313" key="1">
    <source>
        <dbReference type="EMBL" id="ANH81228.1"/>
    </source>
</evidence>
<name>A0A1A9I0Q1_9BACT</name>
<organism evidence="1 2">
    <name type="scientific">Niabella ginsenosidivorans</name>
    <dbReference type="NCBI Taxonomy" id="1176587"/>
    <lineage>
        <taxon>Bacteria</taxon>
        <taxon>Pseudomonadati</taxon>
        <taxon>Bacteroidota</taxon>
        <taxon>Chitinophagia</taxon>
        <taxon>Chitinophagales</taxon>
        <taxon>Chitinophagaceae</taxon>
        <taxon>Niabella</taxon>
    </lineage>
</organism>
<proteinExistence type="predicted"/>
<dbReference type="STRING" id="1176587.A8C56_09745"/>
<dbReference type="KEGG" id="nia:A8C56_09745"/>
<protein>
    <submittedName>
        <fullName evidence="1">Uncharacterized protein</fullName>
    </submittedName>
</protein>
<dbReference type="Proteomes" id="UP000077667">
    <property type="component" value="Chromosome"/>
</dbReference>
<dbReference type="EMBL" id="CP015772">
    <property type="protein sequence ID" value="ANH81228.1"/>
    <property type="molecule type" value="Genomic_DNA"/>
</dbReference>
<dbReference type="AlphaFoldDB" id="A0A1A9I0Q1"/>
<evidence type="ECO:0000313" key="2">
    <source>
        <dbReference type="Proteomes" id="UP000077667"/>
    </source>
</evidence>
<keyword evidence="2" id="KW-1185">Reference proteome</keyword>
<accession>A0A1A9I0Q1</accession>
<sequence>MRKTAYFVTEIKDLNTAEHIDFIYASKPAYKDYGAESYSDFRMLGSEVVHNPAVFSQLE</sequence>
<reference evidence="1 2" key="1">
    <citation type="submission" date="2016-05" db="EMBL/GenBank/DDBJ databases">
        <title>Niabella ginsenosidivorans BS26 whole genome sequencing.</title>
        <authorList>
            <person name="Im W.T."/>
            <person name="Siddiqi M.Z."/>
        </authorList>
    </citation>
    <scope>NUCLEOTIDE SEQUENCE [LARGE SCALE GENOMIC DNA]</scope>
    <source>
        <strain evidence="1 2">BS26</strain>
    </source>
</reference>